<sequence length="499" mass="59028">MSLNSPSYPVTKSQYLNFLKCSNSFYILNQALVAKTQTPHSGSLEWNEFSDICRSRFNDSVHISKQIPKEESMEQTKIAVERRKTIFHGNFKNEHFITNIECLEPVRDGEGWILWDFRPIGSMKLEILKSLFFQKKILESLGMEVHSSKVIRIQTSYEYLTGEEIETDKYLFVEDVTERLVRENERFEEEWSRFQSFLTNMEFPVFSESHTSCNSPKTCYLKDTCFSHLENGDVFELREGYEIAKKHYLEGKIDLGSLPEEDLSPIQRIQRNAHLHGTAHYDLPQLTRYFERTTEKVAFLDFESVNPLLPMFTPSRPFQHIPFLFSLHIWDSRKDELEYHTYIHPPEKGDPRAFILEELAKRLPVDITIFSFNDFFEKLIIEEATQVYPNFKDWWENIRPNFIDLALPFKKFWVYHPEQKGKASLKEILPTMSDVSHGNLSIKEGQDANYQYLRLLKKQVTEEEKFRVLEDLVNYCKMDTYGLFLIYRKLKNHLSISQC</sequence>
<reference evidence="2" key="1">
    <citation type="journal article" date="2019" name="PLoS Negl. Trop. Dis.">
        <title>Revisiting the worldwide diversity of Leptospira species in the environment.</title>
        <authorList>
            <person name="Vincent A.T."/>
            <person name="Schiettekatte O."/>
            <person name="Bourhy P."/>
            <person name="Veyrier F.J."/>
            <person name="Picardeau M."/>
        </authorList>
    </citation>
    <scope>NUCLEOTIDE SEQUENCE [LARGE SCALE GENOMIC DNA]</scope>
    <source>
        <strain evidence="2">201300427</strain>
    </source>
</reference>
<keyword evidence="3" id="KW-1185">Reference proteome</keyword>
<dbReference type="Proteomes" id="UP000298058">
    <property type="component" value="Unassembled WGS sequence"/>
</dbReference>
<evidence type="ECO:0000313" key="3">
    <source>
        <dbReference type="Proteomes" id="UP000298058"/>
    </source>
</evidence>
<evidence type="ECO:0000259" key="1">
    <source>
        <dbReference type="Pfam" id="PF11074"/>
    </source>
</evidence>
<gene>
    <name evidence="2" type="ORF">EHS15_11270</name>
</gene>
<organism evidence="2 3">
    <name type="scientific">Leptospira idonii</name>
    <dbReference type="NCBI Taxonomy" id="1193500"/>
    <lineage>
        <taxon>Bacteria</taxon>
        <taxon>Pseudomonadati</taxon>
        <taxon>Spirochaetota</taxon>
        <taxon>Spirochaetia</taxon>
        <taxon>Leptospirales</taxon>
        <taxon>Leptospiraceae</taxon>
        <taxon>Leptospira</taxon>
    </lineage>
</organism>
<protein>
    <submittedName>
        <fullName evidence="2">DUF2779 domain-containing protein</fullName>
    </submittedName>
</protein>
<dbReference type="RefSeq" id="WP_135760667.1">
    <property type="nucleotide sequence ID" value="NZ_RQHW01000042.1"/>
</dbReference>
<accession>A0A4R9LXE5</accession>
<dbReference type="EMBL" id="RQHW01000042">
    <property type="protein sequence ID" value="TGN18984.1"/>
    <property type="molecule type" value="Genomic_DNA"/>
</dbReference>
<dbReference type="Pfam" id="PF11074">
    <property type="entry name" value="DUF2779"/>
    <property type="match status" value="1"/>
</dbReference>
<name>A0A4R9LXE5_9LEPT</name>
<feature type="domain" description="DUF2779" evidence="1">
    <location>
        <begin position="299"/>
        <end position="424"/>
    </location>
</feature>
<evidence type="ECO:0000313" key="2">
    <source>
        <dbReference type="EMBL" id="TGN18984.1"/>
    </source>
</evidence>
<dbReference type="AlphaFoldDB" id="A0A4R9LXE5"/>
<comment type="caution">
    <text evidence="2">The sequence shown here is derived from an EMBL/GenBank/DDBJ whole genome shotgun (WGS) entry which is preliminary data.</text>
</comment>
<dbReference type="InterPro" id="IPR021301">
    <property type="entry name" value="DUF2779"/>
</dbReference>
<proteinExistence type="predicted"/>
<dbReference type="OrthoDB" id="9783873at2"/>